<evidence type="ECO:0000313" key="14">
    <source>
        <dbReference type="EMBL" id="OKH94438.1"/>
    </source>
</evidence>
<evidence type="ECO:0000256" key="11">
    <source>
        <dbReference type="ARBA" id="ARBA00049396"/>
    </source>
</evidence>
<dbReference type="InterPro" id="IPR036291">
    <property type="entry name" value="NAD(P)-bd_dom_sf"/>
</dbReference>
<proteinExistence type="inferred from homology"/>
<dbReference type="PANTHER" id="PTHR20836:SF0">
    <property type="entry name" value="4-HYDROXY-TETRAHYDRODIPICOLINATE REDUCTASE 1, CHLOROPLASTIC-RELATED"/>
    <property type="match status" value="1"/>
</dbReference>
<evidence type="ECO:0000256" key="5">
    <source>
        <dbReference type="ARBA" id="ARBA00023002"/>
    </source>
</evidence>
<evidence type="ECO:0000259" key="12">
    <source>
        <dbReference type="Pfam" id="PF01113"/>
    </source>
</evidence>
<feature type="domain" description="Dihydrodipicolinate reductase N-terminal" evidence="12">
    <location>
        <begin position="5"/>
        <end position="113"/>
    </location>
</feature>
<dbReference type="Proteomes" id="UP000186455">
    <property type="component" value="Unassembled WGS sequence"/>
</dbReference>
<keyword evidence="15" id="KW-1185">Reference proteome</keyword>
<keyword evidence="3" id="KW-0521">NADP</keyword>
<dbReference type="InterPro" id="IPR023940">
    <property type="entry name" value="DHDPR_bac"/>
</dbReference>
<dbReference type="EC" id="1.17.1.8" evidence="9"/>
<reference evidence="14 15" key="1">
    <citation type="submission" date="2015-06" db="EMBL/GenBank/DDBJ databases">
        <title>Cloning and characterization of the uncialamcin biosynthetic gene cluster.</title>
        <authorList>
            <person name="Yan X."/>
            <person name="Huang T."/>
            <person name="Ge H."/>
            <person name="Shen B."/>
        </authorList>
    </citation>
    <scope>NUCLEOTIDE SEQUENCE [LARGE SCALE GENOMIC DNA]</scope>
    <source>
        <strain evidence="14 15">DCA2648</strain>
    </source>
</reference>
<dbReference type="Pfam" id="PF05173">
    <property type="entry name" value="DapB_C"/>
    <property type="match status" value="1"/>
</dbReference>
<comment type="pathway">
    <text evidence="8">Amino-acid biosynthesis; L-lysine biosynthesis via DAP pathway; (S)-tetrahydrodipicolinate from L-aspartate: step 4/4.</text>
</comment>
<keyword evidence="7" id="KW-0457">Lysine biosynthesis</keyword>
<dbReference type="PANTHER" id="PTHR20836">
    <property type="entry name" value="DIHYDRODIPICOLINATE REDUCTASE"/>
    <property type="match status" value="1"/>
</dbReference>
<comment type="catalytic activity">
    <reaction evidence="11">
        <text>(S)-2,3,4,5-tetrahydrodipicolinate + NAD(+) + H2O = (2S,4S)-4-hydroxy-2,3,4,5-tetrahydrodipicolinate + NADH + H(+)</text>
        <dbReference type="Rhea" id="RHEA:35323"/>
        <dbReference type="ChEBI" id="CHEBI:15377"/>
        <dbReference type="ChEBI" id="CHEBI:15378"/>
        <dbReference type="ChEBI" id="CHEBI:16845"/>
        <dbReference type="ChEBI" id="CHEBI:57540"/>
        <dbReference type="ChEBI" id="CHEBI:57945"/>
        <dbReference type="ChEBI" id="CHEBI:67139"/>
        <dbReference type="EC" id="1.17.1.8"/>
    </reaction>
</comment>
<evidence type="ECO:0000313" key="15">
    <source>
        <dbReference type="Proteomes" id="UP000186455"/>
    </source>
</evidence>
<evidence type="ECO:0000259" key="13">
    <source>
        <dbReference type="Pfam" id="PF05173"/>
    </source>
</evidence>
<dbReference type="AlphaFoldDB" id="A0A1Q4V9A6"/>
<evidence type="ECO:0000256" key="3">
    <source>
        <dbReference type="ARBA" id="ARBA00022857"/>
    </source>
</evidence>
<evidence type="ECO:0000256" key="2">
    <source>
        <dbReference type="ARBA" id="ARBA00022605"/>
    </source>
</evidence>
<keyword evidence="6" id="KW-0520">NAD</keyword>
<keyword evidence="5" id="KW-0560">Oxidoreductase</keyword>
<dbReference type="RefSeq" id="WP_073785943.1">
    <property type="nucleotide sequence ID" value="NZ_LFBV01000002.1"/>
</dbReference>
<accession>A0A1Q4V9A6</accession>
<comment type="catalytic activity">
    <reaction evidence="10">
        <text>(S)-2,3,4,5-tetrahydrodipicolinate + NADP(+) + H2O = (2S,4S)-4-hydroxy-2,3,4,5-tetrahydrodipicolinate + NADPH + H(+)</text>
        <dbReference type="Rhea" id="RHEA:35331"/>
        <dbReference type="ChEBI" id="CHEBI:15377"/>
        <dbReference type="ChEBI" id="CHEBI:15378"/>
        <dbReference type="ChEBI" id="CHEBI:16845"/>
        <dbReference type="ChEBI" id="CHEBI:57783"/>
        <dbReference type="ChEBI" id="CHEBI:58349"/>
        <dbReference type="ChEBI" id="CHEBI:67139"/>
        <dbReference type="EC" id="1.17.1.8"/>
    </reaction>
</comment>
<keyword evidence="4" id="KW-0220">Diaminopimelate biosynthesis</keyword>
<dbReference type="STRING" id="1048205.AB852_09050"/>
<evidence type="ECO:0000256" key="8">
    <source>
        <dbReference type="ARBA" id="ARBA00037922"/>
    </source>
</evidence>
<comment type="caution">
    <text evidence="14">The sequence shown here is derived from an EMBL/GenBank/DDBJ whole genome shotgun (WGS) entry which is preliminary data.</text>
</comment>
<dbReference type="EMBL" id="LFBV01000002">
    <property type="protein sequence ID" value="OKH94438.1"/>
    <property type="molecule type" value="Genomic_DNA"/>
</dbReference>
<sequence length="240" mass="25353">MTIPTVVCGRDGRMANLIADAVERAPGMRLTARHTVRGAATGPVPVVADLADLPGTRPVVVDFTAREATATLLRQALTTPCPLVIGTSGLGEAEYALAAEAARGRAVVIAANFSLALLAMARFVRNLSEQVDESWDAGVVDVHFAGKRDRPSNTARFLADQWRPGQPDRREPEIGAFRMGDAVSEHRVLAAGAGEHIEVLHRVADRTAFLPGILRAVRFAADAPTGVYSLEDVACSAAPG</sequence>
<dbReference type="PIRSF" id="PIRSF000161">
    <property type="entry name" value="DHPR"/>
    <property type="match status" value="1"/>
</dbReference>
<dbReference type="GO" id="GO:0008839">
    <property type="term" value="F:4-hydroxy-tetrahydrodipicolinate reductase"/>
    <property type="evidence" value="ECO:0007669"/>
    <property type="project" value="UniProtKB-EC"/>
</dbReference>
<dbReference type="GO" id="GO:0009089">
    <property type="term" value="P:lysine biosynthetic process via diaminopimelate"/>
    <property type="evidence" value="ECO:0007669"/>
    <property type="project" value="InterPro"/>
</dbReference>
<evidence type="ECO:0000256" key="4">
    <source>
        <dbReference type="ARBA" id="ARBA00022915"/>
    </source>
</evidence>
<evidence type="ECO:0000256" key="6">
    <source>
        <dbReference type="ARBA" id="ARBA00023027"/>
    </source>
</evidence>
<evidence type="ECO:0000256" key="10">
    <source>
        <dbReference type="ARBA" id="ARBA00049080"/>
    </source>
</evidence>
<dbReference type="Pfam" id="PF01113">
    <property type="entry name" value="DapB_N"/>
    <property type="match status" value="1"/>
</dbReference>
<evidence type="ECO:0000256" key="1">
    <source>
        <dbReference type="ARBA" id="ARBA00006642"/>
    </source>
</evidence>
<dbReference type="GO" id="GO:0019877">
    <property type="term" value="P:diaminopimelate biosynthetic process"/>
    <property type="evidence" value="ECO:0007669"/>
    <property type="project" value="UniProtKB-KW"/>
</dbReference>
<dbReference type="Gene3D" id="3.40.50.720">
    <property type="entry name" value="NAD(P)-binding Rossmann-like Domain"/>
    <property type="match status" value="1"/>
</dbReference>
<comment type="similarity">
    <text evidence="1">Belongs to the DapB family.</text>
</comment>
<evidence type="ECO:0000256" key="7">
    <source>
        <dbReference type="ARBA" id="ARBA00023154"/>
    </source>
</evidence>
<feature type="domain" description="Dihydrodipicolinate reductase C-terminal" evidence="13">
    <location>
        <begin position="120"/>
        <end position="233"/>
    </location>
</feature>
<gene>
    <name evidence="14" type="ORF">AB852_09050</name>
</gene>
<dbReference type="SUPFAM" id="SSF55347">
    <property type="entry name" value="Glyceraldehyde-3-phosphate dehydrogenase-like, C-terminal domain"/>
    <property type="match status" value="1"/>
</dbReference>
<organism evidence="14 15">
    <name type="scientific">Streptomyces uncialis</name>
    <dbReference type="NCBI Taxonomy" id="1048205"/>
    <lineage>
        <taxon>Bacteria</taxon>
        <taxon>Bacillati</taxon>
        <taxon>Actinomycetota</taxon>
        <taxon>Actinomycetes</taxon>
        <taxon>Kitasatosporales</taxon>
        <taxon>Streptomycetaceae</taxon>
        <taxon>Streptomyces</taxon>
    </lineage>
</organism>
<keyword evidence="2" id="KW-0028">Amino-acid biosynthesis</keyword>
<dbReference type="SUPFAM" id="SSF51735">
    <property type="entry name" value="NAD(P)-binding Rossmann-fold domains"/>
    <property type="match status" value="1"/>
</dbReference>
<dbReference type="Gene3D" id="3.30.360.10">
    <property type="entry name" value="Dihydrodipicolinate Reductase, domain 2"/>
    <property type="match status" value="1"/>
</dbReference>
<dbReference type="InterPro" id="IPR000846">
    <property type="entry name" value="DapB_N"/>
</dbReference>
<protein>
    <recommendedName>
        <fullName evidence="9">4-hydroxy-tetrahydrodipicolinate reductase</fullName>
        <ecNumber evidence="9">1.17.1.8</ecNumber>
    </recommendedName>
</protein>
<dbReference type="InterPro" id="IPR022663">
    <property type="entry name" value="DapB_C"/>
</dbReference>
<name>A0A1Q4V9A6_9ACTN</name>
<evidence type="ECO:0000256" key="9">
    <source>
        <dbReference type="ARBA" id="ARBA00038983"/>
    </source>
</evidence>